<evidence type="ECO:0000256" key="4">
    <source>
        <dbReference type="ARBA" id="ARBA00023160"/>
    </source>
</evidence>
<dbReference type="STRING" id="754436.JCM19237_3145"/>
<keyword evidence="1" id="KW-0444">Lipid biosynthesis</keyword>
<evidence type="ECO:0000313" key="6">
    <source>
        <dbReference type="Proteomes" id="UP000029227"/>
    </source>
</evidence>
<keyword evidence="2 5" id="KW-0378">Hydrolase</keyword>
<reference evidence="5 6" key="1">
    <citation type="journal article" date="2014" name="Genome Announc.">
        <title>Draft Genome Sequences of Two Vibrionaceae Species, Vibrio ponticus C121 and Photobacterium aphoticum C119, Isolated as Coral Reef Microbiota.</title>
        <authorList>
            <person name="Al-saari N."/>
            <person name="Meirelles P.M."/>
            <person name="Mino S."/>
            <person name="Suda W."/>
            <person name="Oshima K."/>
            <person name="Hattori M."/>
            <person name="Ohkuma M."/>
            <person name="Thompson F.L."/>
            <person name="Gomez-Gil B."/>
            <person name="Sawabe T."/>
            <person name="Sawabe T."/>
        </authorList>
    </citation>
    <scope>NUCLEOTIDE SEQUENCE [LARGE SCALE GENOMIC DNA]</scope>
    <source>
        <strain evidence="5 6">JCM 19237</strain>
    </source>
</reference>
<dbReference type="PIRSF" id="PIRSF011489">
    <property type="entry name" value="DUF479"/>
    <property type="match status" value="1"/>
</dbReference>
<keyword evidence="4" id="KW-0276">Fatty acid metabolism</keyword>
<dbReference type="InterPro" id="IPR007431">
    <property type="entry name" value="ACP_PD"/>
</dbReference>
<organism evidence="5 6">
    <name type="scientific">Photobacterium aphoticum</name>
    <dbReference type="NCBI Taxonomy" id="754436"/>
    <lineage>
        <taxon>Bacteria</taxon>
        <taxon>Pseudomonadati</taxon>
        <taxon>Pseudomonadota</taxon>
        <taxon>Gammaproteobacteria</taxon>
        <taxon>Vibrionales</taxon>
        <taxon>Vibrionaceae</taxon>
        <taxon>Photobacterium</taxon>
    </lineage>
</organism>
<evidence type="ECO:0000313" key="5">
    <source>
        <dbReference type="EMBL" id="GAL08606.1"/>
    </source>
</evidence>
<evidence type="ECO:0000256" key="1">
    <source>
        <dbReference type="ARBA" id="ARBA00022516"/>
    </source>
</evidence>
<dbReference type="AlphaFoldDB" id="A0A090R0E6"/>
<keyword evidence="3" id="KW-0443">Lipid metabolism</keyword>
<name>A0A090R0E6_9GAMM</name>
<keyword evidence="4" id="KW-0275">Fatty acid biosynthesis</keyword>
<dbReference type="Proteomes" id="UP000029227">
    <property type="component" value="Unassembled WGS sequence"/>
</dbReference>
<protein>
    <submittedName>
        <fullName evidence="5">Acyl carrier protein phosphodiesterase</fullName>
        <ecNumber evidence="5">3.1.4.14</ecNumber>
    </submittedName>
</protein>
<accession>A0A090R0E6</accession>
<comment type="caution">
    <text evidence="5">The sequence shown here is derived from an EMBL/GenBank/DDBJ whole genome shotgun (WGS) entry which is preliminary data.</text>
</comment>
<proteinExistence type="predicted"/>
<gene>
    <name evidence="5" type="ORF">JCM19237_3145</name>
</gene>
<dbReference type="eggNOG" id="COG3124">
    <property type="taxonomic scope" value="Bacteria"/>
</dbReference>
<dbReference type="PANTHER" id="PTHR38764">
    <property type="entry name" value="ACYL CARRIER PROTEIN PHOSPHODIESTERASE"/>
    <property type="match status" value="1"/>
</dbReference>
<dbReference type="Pfam" id="PF04336">
    <property type="entry name" value="ACP_PD"/>
    <property type="match status" value="1"/>
</dbReference>
<evidence type="ECO:0000256" key="2">
    <source>
        <dbReference type="ARBA" id="ARBA00022801"/>
    </source>
</evidence>
<dbReference type="EC" id="3.1.4.14" evidence="5"/>
<sequence>MNFLAHLHVAKHCNSHLMGNLLGDFVRGDPYRQYSTPVANGIALHRFVDSYIDALPAVVACRTHFTPDTRRVSGIALDILWDHFLAKHWAQYDPSPLPRFVNDAELAFHRFDESPPDTFTAMMTRMWQQQWLLQYQHADTITLALTRMAQRRPRLHQLAACPAVIHQHYHTFEQAFHRIYPQVQHAALHFSQQQPSANTAKP</sequence>
<dbReference type="GO" id="GO:0006633">
    <property type="term" value="P:fatty acid biosynthetic process"/>
    <property type="evidence" value="ECO:0007669"/>
    <property type="project" value="UniProtKB-KW"/>
</dbReference>
<dbReference type="EMBL" id="BBMN01000028">
    <property type="protein sequence ID" value="GAL08606.1"/>
    <property type="molecule type" value="Genomic_DNA"/>
</dbReference>
<dbReference type="PANTHER" id="PTHR38764:SF1">
    <property type="entry name" value="ACYL CARRIER PROTEIN PHOSPHODIESTERASE"/>
    <property type="match status" value="1"/>
</dbReference>
<evidence type="ECO:0000256" key="3">
    <source>
        <dbReference type="ARBA" id="ARBA00023098"/>
    </source>
</evidence>
<dbReference type="GO" id="GO:0008770">
    <property type="term" value="F:[acyl-carrier-protein] phosphodiesterase activity"/>
    <property type="evidence" value="ECO:0007669"/>
    <property type="project" value="UniProtKB-EC"/>
</dbReference>